<dbReference type="Proteomes" id="UP000292052">
    <property type="component" value="Unassembled WGS sequence"/>
</dbReference>
<dbReference type="AlphaFoldDB" id="A0A482VH23"/>
<dbReference type="EMBL" id="QDEB01101136">
    <property type="protein sequence ID" value="RZC31964.1"/>
    <property type="molecule type" value="Genomic_DNA"/>
</dbReference>
<gene>
    <name evidence="1" type="ORF">BDFB_003515</name>
</gene>
<name>A0A482VH23_ASBVE</name>
<evidence type="ECO:0000313" key="1">
    <source>
        <dbReference type="EMBL" id="RZC31964.1"/>
    </source>
</evidence>
<organism evidence="1 2">
    <name type="scientific">Asbolus verrucosus</name>
    <name type="common">Desert ironclad beetle</name>
    <dbReference type="NCBI Taxonomy" id="1661398"/>
    <lineage>
        <taxon>Eukaryota</taxon>
        <taxon>Metazoa</taxon>
        <taxon>Ecdysozoa</taxon>
        <taxon>Arthropoda</taxon>
        <taxon>Hexapoda</taxon>
        <taxon>Insecta</taxon>
        <taxon>Pterygota</taxon>
        <taxon>Neoptera</taxon>
        <taxon>Endopterygota</taxon>
        <taxon>Coleoptera</taxon>
        <taxon>Polyphaga</taxon>
        <taxon>Cucujiformia</taxon>
        <taxon>Tenebrionidae</taxon>
        <taxon>Pimeliinae</taxon>
        <taxon>Asbolus</taxon>
    </lineage>
</organism>
<comment type="caution">
    <text evidence="1">The sequence shown here is derived from an EMBL/GenBank/DDBJ whole genome shotgun (WGS) entry which is preliminary data.</text>
</comment>
<reference evidence="1 2" key="1">
    <citation type="submission" date="2017-03" db="EMBL/GenBank/DDBJ databases">
        <title>Genome of the blue death feigning beetle - Asbolus verrucosus.</title>
        <authorList>
            <person name="Rider S.D."/>
        </authorList>
    </citation>
    <scope>NUCLEOTIDE SEQUENCE [LARGE SCALE GENOMIC DNA]</scope>
    <source>
        <strain evidence="1">Butters</strain>
        <tissue evidence="1">Head and leg muscle</tissue>
    </source>
</reference>
<accession>A0A482VH23</accession>
<protein>
    <submittedName>
        <fullName evidence="1">Uncharacterized protein</fullName>
    </submittedName>
</protein>
<dbReference type="OrthoDB" id="10273818at2759"/>
<sequence length="64" mass="7436">MATGVAIGCDFRISKSAVISIHPCGQRDIYLLRYRIEFEMPLTNSKCRLRFRKLNSKTRIESIM</sequence>
<proteinExistence type="predicted"/>
<keyword evidence="2" id="KW-1185">Reference proteome</keyword>
<evidence type="ECO:0000313" key="2">
    <source>
        <dbReference type="Proteomes" id="UP000292052"/>
    </source>
</evidence>